<keyword evidence="6 13" id="KW-0812">Transmembrane</keyword>
<keyword evidence="7" id="KW-0547">Nucleotide-binding</keyword>
<evidence type="ECO:0000256" key="1">
    <source>
        <dbReference type="ARBA" id="ARBA00000085"/>
    </source>
</evidence>
<dbReference type="Pfam" id="PF00512">
    <property type="entry name" value="HisKA"/>
    <property type="match status" value="1"/>
</dbReference>
<dbReference type="SUPFAM" id="SSF47384">
    <property type="entry name" value="Homodimeric domain of signal transducing histidine kinase"/>
    <property type="match status" value="1"/>
</dbReference>
<dbReference type="InterPro" id="IPR036097">
    <property type="entry name" value="HisK_dim/P_sf"/>
</dbReference>
<dbReference type="GO" id="GO:0005886">
    <property type="term" value="C:plasma membrane"/>
    <property type="evidence" value="ECO:0007669"/>
    <property type="project" value="TreeGrafter"/>
</dbReference>
<evidence type="ECO:0000256" key="14">
    <source>
        <dbReference type="SAM" id="SignalP"/>
    </source>
</evidence>
<dbReference type="InterPro" id="IPR004358">
    <property type="entry name" value="Sig_transdc_His_kin-like_C"/>
</dbReference>
<evidence type="ECO:0000256" key="2">
    <source>
        <dbReference type="ARBA" id="ARBA00004141"/>
    </source>
</evidence>
<dbReference type="EMBL" id="QJKB01000004">
    <property type="protein sequence ID" value="PXX43317.1"/>
    <property type="molecule type" value="Genomic_DNA"/>
</dbReference>
<name>A0A318J9W2_9BURK</name>
<dbReference type="AlphaFoldDB" id="A0A318J9W2"/>
<feature type="chain" id="PRO_5016431524" description="histidine kinase" evidence="14">
    <location>
        <begin position="31"/>
        <end position="441"/>
    </location>
</feature>
<evidence type="ECO:0000313" key="16">
    <source>
        <dbReference type="EMBL" id="PXX43317.1"/>
    </source>
</evidence>
<gene>
    <name evidence="16" type="ORF">DFR42_104318</name>
</gene>
<keyword evidence="12 13" id="KW-0472">Membrane</keyword>
<keyword evidence="8 16" id="KW-0418">Kinase</keyword>
<proteinExistence type="predicted"/>
<dbReference type="Pfam" id="PF02518">
    <property type="entry name" value="HATPase_c"/>
    <property type="match status" value="1"/>
</dbReference>
<evidence type="ECO:0000256" key="6">
    <source>
        <dbReference type="ARBA" id="ARBA00022692"/>
    </source>
</evidence>
<dbReference type="GO" id="GO:0005524">
    <property type="term" value="F:ATP binding"/>
    <property type="evidence" value="ECO:0007669"/>
    <property type="project" value="UniProtKB-KW"/>
</dbReference>
<keyword evidence="17" id="KW-1185">Reference proteome</keyword>
<keyword evidence="5" id="KW-0808">Transferase</keyword>
<dbReference type="PROSITE" id="PS50109">
    <property type="entry name" value="HIS_KIN"/>
    <property type="match status" value="1"/>
</dbReference>
<dbReference type="SMART" id="SM00387">
    <property type="entry name" value="HATPase_c"/>
    <property type="match status" value="1"/>
</dbReference>
<dbReference type="InterPro" id="IPR036890">
    <property type="entry name" value="HATPase_C_sf"/>
</dbReference>
<keyword evidence="9" id="KW-0067">ATP-binding</keyword>
<dbReference type="CDD" id="cd00082">
    <property type="entry name" value="HisKA"/>
    <property type="match status" value="1"/>
</dbReference>
<keyword evidence="10 13" id="KW-1133">Transmembrane helix</keyword>
<dbReference type="PANTHER" id="PTHR45436:SF14">
    <property type="entry name" value="SENSOR PROTEIN QSEC"/>
    <property type="match status" value="1"/>
</dbReference>
<evidence type="ECO:0000256" key="7">
    <source>
        <dbReference type="ARBA" id="ARBA00022741"/>
    </source>
</evidence>
<evidence type="ECO:0000256" key="9">
    <source>
        <dbReference type="ARBA" id="ARBA00022840"/>
    </source>
</evidence>
<dbReference type="OrthoDB" id="8583694at2"/>
<sequence>MKSLRLQMMLLFGIAILAAAALQFASSLHAAIGEANKLFDYHMQQMALALQDGDFDQVDWHNLPGTEIDDFDFVVQVWSEDGARVYQSRQHRSLPKQAALGYSTATLENGDWRVYAAEENKRVIQVAQKMSSRRDRAISFALSTLWPVIPVSLLLFCAVWWGINSVLAPLNRIGSELANRNANSTDPVSSDGVPKEVSLLVTELNSLLSRMGLAIQSQQRFVADAAHELRSPITALRLQVQNLGRVKDEKSHEQAINRLLGGVDRASRLVEQLLALARQDPTSQASLSFQNITLNTCIEQAVSDVMPFAQSRKITINAEMDKPVELEGDSESLRIMIRNLLDNAVRYIQDEGRVQISLSHDKDGLRLGIQDTGDGIAPEERERIFDRFYRVAGTNKSGSGLGLAIAKAIADRHHATINLADAALGGLEVIILFPAKNTQIS</sequence>
<comment type="catalytic activity">
    <reaction evidence="1">
        <text>ATP + protein L-histidine = ADP + protein N-phospho-L-histidine.</text>
        <dbReference type="EC" id="2.7.13.3"/>
    </reaction>
</comment>
<dbReference type="SMART" id="SM00388">
    <property type="entry name" value="HisKA"/>
    <property type="match status" value="1"/>
</dbReference>
<evidence type="ECO:0000256" key="4">
    <source>
        <dbReference type="ARBA" id="ARBA00022553"/>
    </source>
</evidence>
<evidence type="ECO:0000256" key="11">
    <source>
        <dbReference type="ARBA" id="ARBA00023012"/>
    </source>
</evidence>
<dbReference type="GO" id="GO:0000155">
    <property type="term" value="F:phosphorelay sensor kinase activity"/>
    <property type="evidence" value="ECO:0007669"/>
    <property type="project" value="InterPro"/>
</dbReference>
<comment type="subcellular location">
    <subcellularLocation>
        <location evidence="2">Membrane</location>
        <topology evidence="2">Multi-pass membrane protein</topology>
    </subcellularLocation>
</comment>
<comment type="caution">
    <text evidence="16">The sequence shown here is derived from an EMBL/GenBank/DDBJ whole genome shotgun (WGS) entry which is preliminary data.</text>
</comment>
<dbReference type="EC" id="2.7.13.3" evidence="3"/>
<keyword evidence="14" id="KW-0732">Signal</keyword>
<reference evidence="16 17" key="1">
    <citation type="submission" date="2018-05" db="EMBL/GenBank/DDBJ databases">
        <title>Genomic Encyclopedia of Type Strains, Phase IV (KMG-IV): sequencing the most valuable type-strain genomes for metagenomic binning, comparative biology and taxonomic classification.</title>
        <authorList>
            <person name="Goeker M."/>
        </authorList>
    </citation>
    <scope>NUCLEOTIDE SEQUENCE [LARGE SCALE GENOMIC DNA]</scope>
    <source>
        <strain evidence="16 17">DSM 19792</strain>
    </source>
</reference>
<dbReference type="InterPro" id="IPR003594">
    <property type="entry name" value="HATPase_dom"/>
</dbReference>
<dbReference type="Gene3D" id="1.10.287.130">
    <property type="match status" value="1"/>
</dbReference>
<evidence type="ECO:0000256" key="10">
    <source>
        <dbReference type="ARBA" id="ARBA00022989"/>
    </source>
</evidence>
<evidence type="ECO:0000313" key="17">
    <source>
        <dbReference type="Proteomes" id="UP000247792"/>
    </source>
</evidence>
<feature type="transmembrane region" description="Helical" evidence="13">
    <location>
        <begin position="138"/>
        <end position="163"/>
    </location>
</feature>
<dbReference type="RefSeq" id="WP_110255844.1">
    <property type="nucleotide sequence ID" value="NZ_QJKB01000004.1"/>
</dbReference>
<dbReference type="Proteomes" id="UP000247792">
    <property type="component" value="Unassembled WGS sequence"/>
</dbReference>
<keyword evidence="4" id="KW-0597">Phosphoprotein</keyword>
<dbReference type="PANTHER" id="PTHR45436">
    <property type="entry name" value="SENSOR HISTIDINE KINASE YKOH"/>
    <property type="match status" value="1"/>
</dbReference>
<feature type="domain" description="Histidine kinase" evidence="15">
    <location>
        <begin position="224"/>
        <end position="437"/>
    </location>
</feature>
<evidence type="ECO:0000256" key="12">
    <source>
        <dbReference type="ARBA" id="ARBA00023136"/>
    </source>
</evidence>
<keyword evidence="11" id="KW-0902">Two-component regulatory system</keyword>
<organism evidence="16 17">
    <name type="scientific">Undibacterium pigrum</name>
    <dbReference type="NCBI Taxonomy" id="401470"/>
    <lineage>
        <taxon>Bacteria</taxon>
        <taxon>Pseudomonadati</taxon>
        <taxon>Pseudomonadota</taxon>
        <taxon>Betaproteobacteria</taxon>
        <taxon>Burkholderiales</taxon>
        <taxon>Oxalobacteraceae</taxon>
        <taxon>Undibacterium</taxon>
    </lineage>
</organism>
<dbReference type="InterPro" id="IPR050428">
    <property type="entry name" value="TCS_sensor_his_kinase"/>
</dbReference>
<evidence type="ECO:0000256" key="5">
    <source>
        <dbReference type="ARBA" id="ARBA00022679"/>
    </source>
</evidence>
<evidence type="ECO:0000259" key="15">
    <source>
        <dbReference type="PROSITE" id="PS50109"/>
    </source>
</evidence>
<evidence type="ECO:0000256" key="8">
    <source>
        <dbReference type="ARBA" id="ARBA00022777"/>
    </source>
</evidence>
<dbReference type="InterPro" id="IPR003661">
    <property type="entry name" value="HisK_dim/P_dom"/>
</dbReference>
<accession>A0A318J9W2</accession>
<evidence type="ECO:0000256" key="3">
    <source>
        <dbReference type="ARBA" id="ARBA00012438"/>
    </source>
</evidence>
<dbReference type="SUPFAM" id="SSF55874">
    <property type="entry name" value="ATPase domain of HSP90 chaperone/DNA topoisomerase II/histidine kinase"/>
    <property type="match status" value="1"/>
</dbReference>
<dbReference type="Gene3D" id="3.30.565.10">
    <property type="entry name" value="Histidine kinase-like ATPase, C-terminal domain"/>
    <property type="match status" value="1"/>
</dbReference>
<evidence type="ECO:0000256" key="13">
    <source>
        <dbReference type="SAM" id="Phobius"/>
    </source>
</evidence>
<dbReference type="InterPro" id="IPR005467">
    <property type="entry name" value="His_kinase_dom"/>
</dbReference>
<protein>
    <recommendedName>
        <fullName evidence="3">histidine kinase</fullName>
        <ecNumber evidence="3">2.7.13.3</ecNumber>
    </recommendedName>
</protein>
<feature type="signal peptide" evidence="14">
    <location>
        <begin position="1"/>
        <end position="30"/>
    </location>
</feature>
<dbReference type="PRINTS" id="PR00344">
    <property type="entry name" value="BCTRLSENSOR"/>
</dbReference>